<comment type="similarity">
    <text evidence="4">Belongs to the SEC8 family.</text>
</comment>
<evidence type="ECO:0000256" key="3">
    <source>
        <dbReference type="ARBA" id="ARBA00022927"/>
    </source>
</evidence>
<dbReference type="GO" id="GO:0000145">
    <property type="term" value="C:exocyst"/>
    <property type="evidence" value="ECO:0007669"/>
    <property type="project" value="UniProtKB-UniRule"/>
</dbReference>
<dbReference type="GO" id="GO:0090522">
    <property type="term" value="P:vesicle tethering involved in exocytosis"/>
    <property type="evidence" value="ECO:0007669"/>
    <property type="project" value="UniProtKB-UniRule"/>
</dbReference>
<reference evidence="8 9" key="1">
    <citation type="journal article" date="2018" name="Front. Microbiol.">
        <title>Genome-Wide Analysis of Corynespora cassiicola Leaf Fall Disease Putative Effectors.</title>
        <authorList>
            <person name="Lopez D."/>
            <person name="Ribeiro S."/>
            <person name="Label P."/>
            <person name="Fumanal B."/>
            <person name="Venisse J.S."/>
            <person name="Kohler A."/>
            <person name="de Oliveira R.R."/>
            <person name="Labutti K."/>
            <person name="Lipzen A."/>
            <person name="Lail K."/>
            <person name="Bauer D."/>
            <person name="Ohm R.A."/>
            <person name="Barry K.W."/>
            <person name="Spatafora J."/>
            <person name="Grigoriev I.V."/>
            <person name="Martin F.M."/>
            <person name="Pujade-Renaud V."/>
        </authorList>
    </citation>
    <scope>NUCLEOTIDE SEQUENCE [LARGE SCALE GENOMIC DNA]</scope>
    <source>
        <strain evidence="8 9">Philippines</strain>
    </source>
</reference>
<evidence type="ECO:0000256" key="1">
    <source>
        <dbReference type="ARBA" id="ARBA00022448"/>
    </source>
</evidence>
<evidence type="ECO:0000256" key="2">
    <source>
        <dbReference type="ARBA" id="ARBA00022483"/>
    </source>
</evidence>
<dbReference type="AlphaFoldDB" id="A0A2T2P035"/>
<organism evidence="8 9">
    <name type="scientific">Corynespora cassiicola Philippines</name>
    <dbReference type="NCBI Taxonomy" id="1448308"/>
    <lineage>
        <taxon>Eukaryota</taxon>
        <taxon>Fungi</taxon>
        <taxon>Dikarya</taxon>
        <taxon>Ascomycota</taxon>
        <taxon>Pezizomycotina</taxon>
        <taxon>Dothideomycetes</taxon>
        <taxon>Pleosporomycetidae</taxon>
        <taxon>Pleosporales</taxon>
        <taxon>Corynesporascaceae</taxon>
        <taxon>Corynespora</taxon>
    </lineage>
</organism>
<accession>A0A2T2P035</accession>
<name>A0A2T2P035_CORCC</name>
<keyword evidence="2 4" id="KW-0268">Exocytosis</keyword>
<dbReference type="Proteomes" id="UP000240883">
    <property type="component" value="Unassembled WGS sequence"/>
</dbReference>
<comment type="function">
    <text evidence="4">Component of the exocyst complex involved in the docking of exocytic vesicles with fusion sites on the plasma membrane.</text>
</comment>
<dbReference type="InterPro" id="IPR007191">
    <property type="entry name" value="Sec8_exocyst_N"/>
</dbReference>
<evidence type="ECO:0000256" key="5">
    <source>
        <dbReference type="SAM" id="MobiDB-lite"/>
    </source>
</evidence>
<evidence type="ECO:0000313" key="8">
    <source>
        <dbReference type="EMBL" id="PSN71013.1"/>
    </source>
</evidence>
<evidence type="ECO:0000259" key="6">
    <source>
        <dbReference type="Pfam" id="PF04048"/>
    </source>
</evidence>
<dbReference type="STRING" id="1448308.A0A2T2P035"/>
<evidence type="ECO:0000313" key="9">
    <source>
        <dbReference type="Proteomes" id="UP000240883"/>
    </source>
</evidence>
<dbReference type="Pfam" id="PF20652">
    <property type="entry name" value="Sec8_C"/>
    <property type="match status" value="1"/>
</dbReference>
<keyword evidence="9" id="KW-1185">Reference proteome</keyword>
<dbReference type="PANTHER" id="PTHR14146:SF0">
    <property type="entry name" value="EXOCYST COMPLEX COMPONENT 4"/>
    <property type="match status" value="1"/>
</dbReference>
<evidence type="ECO:0000259" key="7">
    <source>
        <dbReference type="Pfam" id="PF20652"/>
    </source>
</evidence>
<dbReference type="GO" id="GO:0006612">
    <property type="term" value="P:protein targeting to membrane"/>
    <property type="evidence" value="ECO:0007669"/>
    <property type="project" value="UniProtKB-UniRule"/>
</dbReference>
<feature type="domain" description="Exocyst complex component Sec8 middle helical bundle" evidence="7">
    <location>
        <begin position="364"/>
        <end position="617"/>
    </location>
</feature>
<feature type="compositionally biased region" description="Gly residues" evidence="5">
    <location>
        <begin position="11"/>
        <end position="33"/>
    </location>
</feature>
<dbReference type="OrthoDB" id="272977at2759"/>
<dbReference type="InterPro" id="IPR048630">
    <property type="entry name" value="Sec8_M"/>
</dbReference>
<feature type="domain" description="Exocyst complex component Sec8 N-terminal" evidence="6">
    <location>
        <begin position="110"/>
        <end position="250"/>
    </location>
</feature>
<feature type="compositionally biased region" description="Basic and acidic residues" evidence="5">
    <location>
        <begin position="39"/>
        <end position="50"/>
    </location>
</feature>
<dbReference type="GO" id="GO:0006904">
    <property type="term" value="P:vesicle docking involved in exocytosis"/>
    <property type="evidence" value="ECO:0007669"/>
    <property type="project" value="InterPro"/>
</dbReference>
<gene>
    <name evidence="8" type="ORF">BS50DRAFT_517757</name>
</gene>
<keyword evidence="1 4" id="KW-0813">Transport</keyword>
<dbReference type="Pfam" id="PF04048">
    <property type="entry name" value="Sec8_N"/>
    <property type="match status" value="1"/>
</dbReference>
<feature type="compositionally biased region" description="Low complexity" evidence="5">
    <location>
        <begin position="90"/>
        <end position="101"/>
    </location>
</feature>
<evidence type="ECO:0000256" key="4">
    <source>
        <dbReference type="RuleBase" id="RU367079"/>
    </source>
</evidence>
<feature type="region of interest" description="Disordered" evidence="5">
    <location>
        <begin position="1"/>
        <end position="108"/>
    </location>
</feature>
<protein>
    <recommendedName>
        <fullName evidence="4">Exocyst complex component Sec8</fullName>
    </recommendedName>
</protein>
<sequence length="1084" mass="122256">MSRAPGSRPNGYGGYANGYNNGGGYGGYGGGGYDASDDDYQRRPSDEPRRRPGGYGGFISDREDDVPQVTRPTSLERTQARRRSREVDYGSGSRSRSRTGAGRFGPGSQQMEEILQYIQQNWDFMTDDKCVPIEVALKLMDSSSLGLADQYDRFRQTHQELQRALKAIVNEHHQGFNSSIGTFHKIQTSLQQSQHRVRTLKDSLTQAKSHLSTTKPELKEFATESQNYDEMIQMLNTIEQLQLVPDKLEARISEKRFLTAVDILQDALRMIRKSEMEKIGALSDLRVYLSNQEHSLTDILIEELHNHLYLKSPYCVDRWKVYAQNQSKGDLSGRAQTDVRGRMLYHFLDSLDTSEPMTDDSPRNPEADTFQYIQLVVESLNKMNRLEIAIDTIEQRLPVELFKVVEKSNNEVAQRHPSIITAYAAKKGGKANLGSESDELRTALLNDLLWTLYARFEAIAESHRVVHDVVSGIVRREGIRDSSSAALMRGFKELWKLYQSEMRSLLHDYLATDGDLGYRGGQGQTYTGSVFSRAPRDKNKRMFKLTDMDTKSAELIQEREDLEFILKSSVPGLVSDSKRPDDVAANNNATLDGSATGHKLLVEPSVFNMGTLLPPSLDFLNRLKEVVPPGSDIVMSTLTSFLDDFLVNVFHPQLDETLIEMCAQTFIELDAFQQEPQWSNYSKRPIFKGTAKFFTLITAFCKMLDNLPHDQAFSQLIITQMTTYASKCSGWYKALVSRNQATQSGRRMRAPAAWADSGEIGETILALFEADSETAPELVEKEISLLLSEIEKEPLEQSDLIQDKKTINCLCLLYTSMKWLATKVANLRYISDRATDSTRIEPGNQRHNRRWTLLTSTEPRTEGVPVYLPLNTETAAEFDQVVMSYQGLSATVLRTLHLAIRTTIISSLSASVKQTYTLDSVLDEPDPTILTLNSHLVSFDTEVSTYIPPSQYLHVASGLAPLMDRHLLALSSRITSMNNNGCNLMQLNILVLQQNLKNIEEGAELPYSALFFDLFTEGPDAIVTRARELGNEFGVPKGLFGEPVVRNLLELTYGERLKDERREVGVQARRQLDAHLLELSEFMY</sequence>
<dbReference type="GO" id="GO:0015031">
    <property type="term" value="P:protein transport"/>
    <property type="evidence" value="ECO:0007669"/>
    <property type="project" value="UniProtKB-KW"/>
</dbReference>
<dbReference type="PANTHER" id="PTHR14146">
    <property type="entry name" value="EXOCYST COMPLEX COMPONENT 4"/>
    <property type="match status" value="1"/>
</dbReference>
<keyword evidence="3 4" id="KW-0653">Protein transport</keyword>
<dbReference type="InterPro" id="IPR039682">
    <property type="entry name" value="Sec8/EXOC4"/>
</dbReference>
<dbReference type="EMBL" id="KZ678131">
    <property type="protein sequence ID" value="PSN71013.1"/>
    <property type="molecule type" value="Genomic_DNA"/>
</dbReference>
<dbReference type="GO" id="GO:0006893">
    <property type="term" value="P:Golgi to plasma membrane transport"/>
    <property type="evidence" value="ECO:0007669"/>
    <property type="project" value="TreeGrafter"/>
</dbReference>
<proteinExistence type="inferred from homology"/>